<evidence type="ECO:0000256" key="1">
    <source>
        <dbReference type="SAM" id="Phobius"/>
    </source>
</evidence>
<proteinExistence type="predicted"/>
<sequence>MTYRELIDVLVEAIEILGTAVIVVGGLIGGVRAAVGLVRGTDLVYTRLRRELGHAVLLGLEILVAADIILTVAVEPTLDSLLALGLLVLIRTFLSFSIETEIEGRPPWRAHRARSRTAEPTGSPV</sequence>
<name>A0A848DLI4_9PSEU</name>
<dbReference type="Proteomes" id="UP000586918">
    <property type="component" value="Unassembled WGS sequence"/>
</dbReference>
<dbReference type="PANTHER" id="PTHR38468">
    <property type="entry name" value="SLL0939 PROTEIN"/>
    <property type="match status" value="1"/>
</dbReference>
<dbReference type="RefSeq" id="WP_169414103.1">
    <property type="nucleotide sequence ID" value="NZ_JAAXKZ010000067.1"/>
</dbReference>
<organism evidence="2 3">
    <name type="scientific">Pseudonocardia bannensis</name>
    <dbReference type="NCBI Taxonomy" id="630973"/>
    <lineage>
        <taxon>Bacteria</taxon>
        <taxon>Bacillati</taxon>
        <taxon>Actinomycetota</taxon>
        <taxon>Actinomycetes</taxon>
        <taxon>Pseudonocardiales</taxon>
        <taxon>Pseudonocardiaceae</taxon>
        <taxon>Pseudonocardia</taxon>
    </lineage>
</organism>
<feature type="transmembrane region" description="Helical" evidence="1">
    <location>
        <begin position="55"/>
        <end position="74"/>
    </location>
</feature>
<feature type="transmembrane region" description="Helical" evidence="1">
    <location>
        <begin position="16"/>
        <end position="35"/>
    </location>
</feature>
<keyword evidence="1" id="KW-1133">Transmembrane helix</keyword>
<comment type="caution">
    <text evidence="2">The sequence shown here is derived from an EMBL/GenBank/DDBJ whole genome shotgun (WGS) entry which is preliminary data.</text>
</comment>
<reference evidence="2 3" key="1">
    <citation type="submission" date="2020-04" db="EMBL/GenBank/DDBJ databases">
        <authorList>
            <person name="Klaysubun C."/>
            <person name="Duangmal K."/>
            <person name="Lipun K."/>
        </authorList>
    </citation>
    <scope>NUCLEOTIDE SEQUENCE [LARGE SCALE GENOMIC DNA]</scope>
    <source>
        <strain evidence="2 3">DSM 45300</strain>
    </source>
</reference>
<gene>
    <name evidence="2" type="ORF">HF519_17840</name>
</gene>
<dbReference type="InterPro" id="IPR012427">
    <property type="entry name" value="DUF1622"/>
</dbReference>
<dbReference type="AlphaFoldDB" id="A0A848DLI4"/>
<keyword evidence="1" id="KW-0472">Membrane</keyword>
<evidence type="ECO:0000313" key="3">
    <source>
        <dbReference type="Proteomes" id="UP000586918"/>
    </source>
</evidence>
<dbReference type="Pfam" id="PF07784">
    <property type="entry name" value="DUF1622"/>
    <property type="match status" value="1"/>
</dbReference>
<evidence type="ECO:0000313" key="2">
    <source>
        <dbReference type="EMBL" id="NMH93403.1"/>
    </source>
</evidence>
<keyword evidence="3" id="KW-1185">Reference proteome</keyword>
<dbReference type="EMBL" id="JAAXKZ010000067">
    <property type="protein sequence ID" value="NMH93403.1"/>
    <property type="molecule type" value="Genomic_DNA"/>
</dbReference>
<dbReference type="PANTHER" id="PTHR38468:SF1">
    <property type="entry name" value="SLL0939 PROTEIN"/>
    <property type="match status" value="1"/>
</dbReference>
<protein>
    <submittedName>
        <fullName evidence="2">DUF1622 domain-containing protein</fullName>
    </submittedName>
</protein>
<keyword evidence="1" id="KW-0812">Transmembrane</keyword>
<accession>A0A848DLI4</accession>